<gene>
    <name evidence="1" type="ORF">GGI18_005896</name>
</gene>
<evidence type="ECO:0000313" key="1">
    <source>
        <dbReference type="EMBL" id="KAJ2766962.1"/>
    </source>
</evidence>
<comment type="caution">
    <text evidence="1">The sequence shown here is derived from an EMBL/GenBank/DDBJ whole genome shotgun (WGS) entry which is preliminary data.</text>
</comment>
<sequence>AGFDLDTTNGSDVDNGPRYERGTNSVLGVSSDAAQALGNPCFNCAMLGHELRSCPMPLDRDAIEASRSAFKEKGLGQFNSRLYLVVEEEKRAEEMRKRIRPGQPLSQELREALGLEREDDVPEYVQSIYYHGYPPAYIGSAPDQDPLLARDVSTTLVPATPMLVVYNGDDDYADEPSADVEVPDTNTVANNNPDVLEADDQSSDEEGALSEGEVDSEPDTQSGKAEESRRNFPLVSYPGLDLAEFDFTSTTCPGRPLRSDTPRRSRPCYDDEYRYHGEVQNDYYDGYGFTPQATQNTYADPFAGMLDGYYRSSQQTSHMNTHWQNSAAVQPRYDDYRYHQHSPRHGAHLYNGSENAMPPPHHIPSSLTEARPDPAAENPLAAE</sequence>
<name>A0ACC1JTF9_9FUNG</name>
<accession>A0ACC1JTF9</accession>
<protein>
    <submittedName>
        <fullName evidence="1">Uncharacterized protein</fullName>
    </submittedName>
</protein>
<dbReference type="EMBL" id="JANBUK010003564">
    <property type="protein sequence ID" value="KAJ2766962.1"/>
    <property type="molecule type" value="Genomic_DNA"/>
</dbReference>
<reference evidence="1" key="1">
    <citation type="submission" date="2022-07" db="EMBL/GenBank/DDBJ databases">
        <title>Phylogenomic reconstructions and comparative analyses of Kickxellomycotina fungi.</title>
        <authorList>
            <person name="Reynolds N.K."/>
            <person name="Stajich J.E."/>
            <person name="Barry K."/>
            <person name="Grigoriev I.V."/>
            <person name="Crous P."/>
            <person name="Smith M.E."/>
        </authorList>
    </citation>
    <scope>NUCLEOTIDE SEQUENCE</scope>
    <source>
        <strain evidence="1">BCRC 34191</strain>
    </source>
</reference>
<proteinExistence type="predicted"/>
<evidence type="ECO:0000313" key="2">
    <source>
        <dbReference type="Proteomes" id="UP001140066"/>
    </source>
</evidence>
<organism evidence="1 2">
    <name type="scientific">Coemansia linderi</name>
    <dbReference type="NCBI Taxonomy" id="2663919"/>
    <lineage>
        <taxon>Eukaryota</taxon>
        <taxon>Fungi</taxon>
        <taxon>Fungi incertae sedis</taxon>
        <taxon>Zoopagomycota</taxon>
        <taxon>Kickxellomycotina</taxon>
        <taxon>Kickxellomycetes</taxon>
        <taxon>Kickxellales</taxon>
        <taxon>Kickxellaceae</taxon>
        <taxon>Coemansia</taxon>
    </lineage>
</organism>
<feature type="non-terminal residue" evidence="1">
    <location>
        <position position="1"/>
    </location>
</feature>
<keyword evidence="2" id="KW-1185">Reference proteome</keyword>
<feature type="non-terminal residue" evidence="1">
    <location>
        <position position="383"/>
    </location>
</feature>
<dbReference type="Proteomes" id="UP001140066">
    <property type="component" value="Unassembled WGS sequence"/>
</dbReference>